<accession>A0A813C0D9</accession>
<dbReference type="InterPro" id="IPR017926">
    <property type="entry name" value="GATASE"/>
</dbReference>
<dbReference type="SUPFAM" id="SSF52317">
    <property type="entry name" value="Class I glutamine amidotransferase-like"/>
    <property type="match status" value="1"/>
</dbReference>
<dbReference type="CDD" id="cd00431">
    <property type="entry name" value="cysteine_hydrolases"/>
    <property type="match status" value="1"/>
</dbReference>
<protein>
    <submittedName>
        <fullName evidence="5">RutB protein</fullName>
    </submittedName>
</protein>
<dbReference type="Gene3D" id="3.40.50.880">
    <property type="match status" value="1"/>
</dbReference>
<dbReference type="InterPro" id="IPR029062">
    <property type="entry name" value="Class_I_gatase-like"/>
</dbReference>
<dbReference type="Pfam" id="PF00857">
    <property type="entry name" value="Isochorismatase"/>
    <property type="match status" value="1"/>
</dbReference>
<dbReference type="InterPro" id="IPR044992">
    <property type="entry name" value="ChyE-like"/>
</dbReference>
<dbReference type="SUPFAM" id="SSF52499">
    <property type="entry name" value="Isochorismatase-like hydrolases"/>
    <property type="match status" value="1"/>
</dbReference>
<evidence type="ECO:0000256" key="2">
    <source>
        <dbReference type="ARBA" id="ARBA00022801"/>
    </source>
</evidence>
<evidence type="ECO:0000259" key="4">
    <source>
        <dbReference type="Pfam" id="PF00857"/>
    </source>
</evidence>
<dbReference type="AlphaFoldDB" id="A0A813C0D9"/>
<feature type="domain" description="Glutamine amidotransferase" evidence="3">
    <location>
        <begin position="233"/>
        <end position="371"/>
    </location>
</feature>
<dbReference type="PANTHER" id="PTHR43540">
    <property type="entry name" value="PEROXYUREIDOACRYLATE/UREIDOACRYLATE AMIDOHYDROLASE-RELATED"/>
    <property type="match status" value="1"/>
</dbReference>
<dbReference type="Proteomes" id="UP000601435">
    <property type="component" value="Unassembled WGS sequence"/>
</dbReference>
<dbReference type="InterPro" id="IPR050272">
    <property type="entry name" value="Isochorismatase-like_hydrls"/>
</dbReference>
<organism evidence="5 6">
    <name type="scientific">Symbiodinium necroappetens</name>
    <dbReference type="NCBI Taxonomy" id="1628268"/>
    <lineage>
        <taxon>Eukaryota</taxon>
        <taxon>Sar</taxon>
        <taxon>Alveolata</taxon>
        <taxon>Dinophyceae</taxon>
        <taxon>Suessiales</taxon>
        <taxon>Symbiodiniaceae</taxon>
        <taxon>Symbiodinium</taxon>
    </lineage>
</organism>
<dbReference type="EMBL" id="CAJNJA010084731">
    <property type="protein sequence ID" value="CAE7937687.1"/>
    <property type="molecule type" value="Genomic_DNA"/>
</dbReference>
<name>A0A813C0D9_9DINO</name>
<dbReference type="GO" id="GO:0016787">
    <property type="term" value="F:hydrolase activity"/>
    <property type="evidence" value="ECO:0007669"/>
    <property type="project" value="UniProtKB-KW"/>
</dbReference>
<keyword evidence="2" id="KW-0378">Hydrolase</keyword>
<keyword evidence="6" id="KW-1185">Reference proteome</keyword>
<dbReference type="PROSITE" id="PS51273">
    <property type="entry name" value="GATASE_TYPE_1"/>
    <property type="match status" value="1"/>
</dbReference>
<gene>
    <name evidence="5" type="primary">rutB</name>
    <name evidence="5" type="ORF">SNEC2469_LOCUS32887</name>
</gene>
<feature type="domain" description="Isochorismatase-like" evidence="4">
    <location>
        <begin position="10"/>
        <end position="161"/>
    </location>
</feature>
<dbReference type="InterPro" id="IPR036380">
    <property type="entry name" value="Isochorismatase-like_sf"/>
</dbReference>
<comment type="caution">
    <text evidence="5">The sequence shown here is derived from an EMBL/GenBank/DDBJ whole genome shotgun (WGS) entry which is preliminary data.</text>
</comment>
<dbReference type="Pfam" id="PF00117">
    <property type="entry name" value="GATase"/>
    <property type="match status" value="1"/>
</dbReference>
<evidence type="ECO:0000256" key="1">
    <source>
        <dbReference type="ARBA" id="ARBA00006336"/>
    </source>
</evidence>
<evidence type="ECO:0000313" key="6">
    <source>
        <dbReference type="Proteomes" id="UP000601435"/>
    </source>
</evidence>
<comment type="similarity">
    <text evidence="1">Belongs to the isochorismatase family.</text>
</comment>
<dbReference type="OrthoDB" id="167809at2759"/>
<reference evidence="5" key="1">
    <citation type="submission" date="2021-02" db="EMBL/GenBank/DDBJ databases">
        <authorList>
            <person name="Dougan E. K."/>
            <person name="Rhodes N."/>
            <person name="Thang M."/>
            <person name="Chan C."/>
        </authorList>
    </citation>
    <scope>NUCLEOTIDE SEQUENCE</scope>
</reference>
<evidence type="ECO:0000259" key="3">
    <source>
        <dbReference type="Pfam" id="PF00117"/>
    </source>
</evidence>
<dbReference type="InterPro" id="IPR000868">
    <property type="entry name" value="Isochorismatase-like_dom"/>
</dbReference>
<evidence type="ECO:0000313" key="5">
    <source>
        <dbReference type="EMBL" id="CAE7937687.1"/>
    </source>
</evidence>
<dbReference type="PANTHER" id="PTHR43540:SF1">
    <property type="entry name" value="ISOCHORISMATASE HYDROLASE"/>
    <property type="match status" value="1"/>
</dbReference>
<sequence>MPYFFDRVDTVMVPNISKLLHVARMSGVEVVYTVIESLTADGRDASLDYKLSGPLHVPKGHPDAAVLPALKPRVDDIILPKTSCSVFCSTNIAYVLRNLGTRYLIICGQLTNQCVESAVRDAADLGFLVTVPEDACAAKSESDHAAGLHNMKGFARIVSSEALQAELSGQVTIPSKIASNKKCVCYLNVAYDEAYGKHVPEMVLEMFRDAGAEPFELHNCKIAENQFPSSLDSYSGFLIMGSISSAACGAKNEPWLGSLSVFLRKLCQEERPLAGVCFGHQAIARALGGTVVVNPAGTKSGLQTYPLTDAARASLDLPSDQETIQLFCHHADTAVVLPSHAASWGYCTGGHWGMTYGNCLTTQTHPEFSTKSGLGSLRTILENDRRGRKGSVTSLLEPSEEEIDRQIGLLGSQTGYKALAVAFARLFHLLPSLKRSHQGA</sequence>
<dbReference type="CDD" id="cd01741">
    <property type="entry name" value="GATase1_1"/>
    <property type="match status" value="1"/>
</dbReference>
<proteinExistence type="inferred from homology"/>
<dbReference type="Gene3D" id="3.40.50.850">
    <property type="entry name" value="Isochorismatase-like"/>
    <property type="match status" value="1"/>
</dbReference>